<dbReference type="VEuPathDB" id="VectorBase:GPPI008957"/>
<reference evidence="1" key="2">
    <citation type="submission" date="2020-05" db="UniProtKB">
        <authorList>
            <consortium name="EnsemblMetazoa"/>
        </authorList>
    </citation>
    <scope>IDENTIFICATION</scope>
    <source>
        <strain evidence="1">IAEA</strain>
    </source>
</reference>
<reference evidence="2" key="1">
    <citation type="submission" date="2015-01" db="EMBL/GenBank/DDBJ databases">
        <authorList>
            <person name="Aksoy S."/>
            <person name="Warren W."/>
            <person name="Wilson R.K."/>
        </authorList>
    </citation>
    <scope>NUCLEOTIDE SEQUENCE [LARGE SCALE GENOMIC DNA]</scope>
    <source>
        <strain evidence="2">IAEA</strain>
    </source>
</reference>
<dbReference type="Proteomes" id="UP000092460">
    <property type="component" value="Unassembled WGS sequence"/>
</dbReference>
<evidence type="ECO:0000313" key="2">
    <source>
        <dbReference type="Proteomes" id="UP000092460"/>
    </source>
</evidence>
<accession>A0A1B0AUB3</accession>
<keyword evidence="2" id="KW-1185">Reference proteome</keyword>
<protein>
    <submittedName>
        <fullName evidence="1">Uncharacterized protein</fullName>
    </submittedName>
</protein>
<name>A0A1B0AUB3_9MUSC</name>
<sequence>MANHENNGIVSHLTGIGTHASQAANYFNYIVAFIFHSFDHVAFSKSVRNKVEIMYRLAIEFAVAKQRFRFHNVSYMGNDRNLCTLYVVSLFFSNLYHKAATRMIIFTGGTSKHIPD</sequence>
<dbReference type="EMBL" id="JXJN01003584">
    <property type="status" value="NOT_ANNOTATED_CDS"/>
    <property type="molecule type" value="Genomic_DNA"/>
</dbReference>
<evidence type="ECO:0000313" key="1">
    <source>
        <dbReference type="EnsemblMetazoa" id="GPPI008957-PA"/>
    </source>
</evidence>
<organism evidence="1 2">
    <name type="scientific">Glossina palpalis gambiensis</name>
    <dbReference type="NCBI Taxonomy" id="67801"/>
    <lineage>
        <taxon>Eukaryota</taxon>
        <taxon>Metazoa</taxon>
        <taxon>Ecdysozoa</taxon>
        <taxon>Arthropoda</taxon>
        <taxon>Hexapoda</taxon>
        <taxon>Insecta</taxon>
        <taxon>Pterygota</taxon>
        <taxon>Neoptera</taxon>
        <taxon>Endopterygota</taxon>
        <taxon>Diptera</taxon>
        <taxon>Brachycera</taxon>
        <taxon>Muscomorpha</taxon>
        <taxon>Hippoboscoidea</taxon>
        <taxon>Glossinidae</taxon>
        <taxon>Glossina</taxon>
    </lineage>
</organism>
<proteinExistence type="predicted"/>
<dbReference type="EnsemblMetazoa" id="GPPI008957-RA">
    <property type="protein sequence ID" value="GPPI008957-PA"/>
    <property type="gene ID" value="GPPI008957"/>
</dbReference>
<dbReference type="AlphaFoldDB" id="A0A1B0AUB3"/>